<dbReference type="AlphaFoldDB" id="A0A087V186"/>
<evidence type="ECO:0000313" key="1">
    <source>
        <dbReference type="EMBL" id="KFM83375.1"/>
    </source>
</evidence>
<accession>A0A087V186</accession>
<dbReference type="SUPFAM" id="SSF56219">
    <property type="entry name" value="DNase I-like"/>
    <property type="match status" value="1"/>
</dbReference>
<dbReference type="EMBL" id="KL819331">
    <property type="protein sequence ID" value="KFM83375.1"/>
    <property type="molecule type" value="Genomic_DNA"/>
</dbReference>
<organism evidence="1 2">
    <name type="scientific">Stegodyphus mimosarum</name>
    <name type="common">African social velvet spider</name>
    <dbReference type="NCBI Taxonomy" id="407821"/>
    <lineage>
        <taxon>Eukaryota</taxon>
        <taxon>Metazoa</taxon>
        <taxon>Ecdysozoa</taxon>
        <taxon>Arthropoda</taxon>
        <taxon>Chelicerata</taxon>
        <taxon>Arachnida</taxon>
        <taxon>Araneae</taxon>
        <taxon>Araneomorphae</taxon>
        <taxon>Entelegynae</taxon>
        <taxon>Eresoidea</taxon>
        <taxon>Eresidae</taxon>
        <taxon>Stegodyphus</taxon>
    </lineage>
</organism>
<reference evidence="1 2" key="1">
    <citation type="submission" date="2013-11" db="EMBL/GenBank/DDBJ databases">
        <title>Genome sequencing of Stegodyphus mimosarum.</title>
        <authorList>
            <person name="Bechsgaard J."/>
        </authorList>
    </citation>
    <scope>NUCLEOTIDE SEQUENCE [LARGE SCALE GENOMIC DNA]</scope>
</reference>
<evidence type="ECO:0008006" key="3">
    <source>
        <dbReference type="Google" id="ProtNLM"/>
    </source>
</evidence>
<dbReference type="OrthoDB" id="412981at2759"/>
<evidence type="ECO:0000313" key="2">
    <source>
        <dbReference type="Proteomes" id="UP000054359"/>
    </source>
</evidence>
<protein>
    <recommendedName>
        <fullName evidence="3">Endonuclease/exonuclease/phosphatase domain-containing protein</fullName>
    </recommendedName>
</protein>
<feature type="non-terminal residue" evidence="1">
    <location>
        <position position="96"/>
    </location>
</feature>
<gene>
    <name evidence="1" type="ORF">X975_21984</name>
</gene>
<dbReference type="InterPro" id="IPR036691">
    <property type="entry name" value="Endo/exonu/phosph_ase_sf"/>
</dbReference>
<keyword evidence="2" id="KW-1185">Reference proteome</keyword>
<name>A0A087V186_STEMI</name>
<proteinExistence type="predicted"/>
<dbReference type="Proteomes" id="UP000054359">
    <property type="component" value="Unassembled WGS sequence"/>
</dbReference>
<sequence length="96" mass="10715">MLSQNCNILAPTEVTHIPTNPRGRPDVLDIVITHNIAQVPSINVDADLSSDHLPLRFTLYGLRHGLPPLKTKINWNNFTHILNNHIQASADFSTTQ</sequence>